<protein>
    <submittedName>
        <fullName evidence="1">Uncharacterized protein</fullName>
    </submittedName>
</protein>
<dbReference type="AlphaFoldDB" id="A0A2C9UIT5"/>
<name>A0A2C9UIT5_MANES</name>
<gene>
    <name evidence="1" type="ORF">MANES_15G176500</name>
</gene>
<proteinExistence type="predicted"/>
<evidence type="ECO:0000313" key="1">
    <source>
        <dbReference type="EMBL" id="OAY29856.1"/>
    </source>
</evidence>
<accession>A0A2C9UIT5</accession>
<dbReference type="EMBL" id="CM004401">
    <property type="protein sequence ID" value="OAY29856.1"/>
    <property type="molecule type" value="Genomic_DNA"/>
</dbReference>
<reference evidence="1" key="1">
    <citation type="submission" date="2016-02" db="EMBL/GenBank/DDBJ databases">
        <title>WGS assembly of Manihot esculenta.</title>
        <authorList>
            <person name="Bredeson J.V."/>
            <person name="Prochnik S.E."/>
            <person name="Lyons J.B."/>
            <person name="Schmutz J."/>
            <person name="Grimwood J."/>
            <person name="Vrebalov J."/>
            <person name="Bart R.S."/>
            <person name="Amuge T."/>
            <person name="Ferguson M.E."/>
            <person name="Green R."/>
            <person name="Putnam N."/>
            <person name="Stites J."/>
            <person name="Rounsley S."/>
            <person name="Rokhsar D.S."/>
        </authorList>
    </citation>
    <scope>NUCLEOTIDE SEQUENCE [LARGE SCALE GENOMIC DNA]</scope>
    <source>
        <tissue evidence="1">Leaf</tissue>
    </source>
</reference>
<organism evidence="1">
    <name type="scientific">Manihot esculenta</name>
    <name type="common">Cassava</name>
    <name type="synonym">Jatropha manihot</name>
    <dbReference type="NCBI Taxonomy" id="3983"/>
    <lineage>
        <taxon>Eukaryota</taxon>
        <taxon>Viridiplantae</taxon>
        <taxon>Streptophyta</taxon>
        <taxon>Embryophyta</taxon>
        <taxon>Tracheophyta</taxon>
        <taxon>Spermatophyta</taxon>
        <taxon>Magnoliopsida</taxon>
        <taxon>eudicotyledons</taxon>
        <taxon>Gunneridae</taxon>
        <taxon>Pentapetalae</taxon>
        <taxon>rosids</taxon>
        <taxon>fabids</taxon>
        <taxon>Malpighiales</taxon>
        <taxon>Euphorbiaceae</taxon>
        <taxon>Crotonoideae</taxon>
        <taxon>Manihoteae</taxon>
        <taxon>Manihot</taxon>
    </lineage>
</organism>
<sequence length="85" mass="9566">MIGCLSSKIIDLPLLRFHVYMCMHEHERPTAEAMKIRGWGNLVAGAVAPAGRFIGKVPASFDKTPCYFFARTFMSSISSMDCFFR</sequence>